<dbReference type="AlphaFoldDB" id="A0AAN9GXK1"/>
<accession>A0AAN9GXK1</accession>
<feature type="region of interest" description="Disordered" evidence="1">
    <location>
        <begin position="184"/>
        <end position="207"/>
    </location>
</feature>
<keyword evidence="6" id="KW-1185">Reference proteome</keyword>
<dbReference type="SMART" id="SM00409">
    <property type="entry name" value="IG"/>
    <property type="match status" value="1"/>
</dbReference>
<evidence type="ECO:0000313" key="5">
    <source>
        <dbReference type="EMBL" id="KAK7137283.1"/>
    </source>
</evidence>
<feature type="transmembrane region" description="Helical" evidence="2">
    <location>
        <begin position="148"/>
        <end position="170"/>
    </location>
</feature>
<dbReference type="SUPFAM" id="SSF48726">
    <property type="entry name" value="Immunoglobulin"/>
    <property type="match status" value="1"/>
</dbReference>
<feature type="signal peptide" evidence="3">
    <location>
        <begin position="1"/>
        <end position="23"/>
    </location>
</feature>
<evidence type="ECO:0000259" key="4">
    <source>
        <dbReference type="SMART" id="SM00409"/>
    </source>
</evidence>
<feature type="chain" id="PRO_5042930257" description="Immunoglobulin domain-containing protein" evidence="3">
    <location>
        <begin position="24"/>
        <end position="246"/>
    </location>
</feature>
<protein>
    <recommendedName>
        <fullName evidence="4">Immunoglobulin domain-containing protein</fullName>
    </recommendedName>
</protein>
<evidence type="ECO:0000256" key="3">
    <source>
        <dbReference type="SAM" id="SignalP"/>
    </source>
</evidence>
<comment type="caution">
    <text evidence="5">The sequence shown here is derived from an EMBL/GenBank/DDBJ whole genome shotgun (WGS) entry which is preliminary data.</text>
</comment>
<evidence type="ECO:0000313" key="6">
    <source>
        <dbReference type="Proteomes" id="UP001364617"/>
    </source>
</evidence>
<gene>
    <name evidence="5" type="ORF">R3I93_017385</name>
</gene>
<keyword evidence="2" id="KW-0472">Membrane</keyword>
<dbReference type="Gene3D" id="2.60.40.10">
    <property type="entry name" value="Immunoglobulins"/>
    <property type="match status" value="1"/>
</dbReference>
<keyword evidence="2" id="KW-1133">Transmembrane helix</keyword>
<dbReference type="InterPro" id="IPR013106">
    <property type="entry name" value="Ig_V-set"/>
</dbReference>
<reference evidence="5 6" key="1">
    <citation type="submission" date="2024-02" db="EMBL/GenBank/DDBJ databases">
        <title>Chromosome-level genome assembly of the Eurasian Minnow (Phoxinus phoxinus).</title>
        <authorList>
            <person name="Oriowo T.O."/>
            <person name="Martin S."/>
            <person name="Stange M."/>
            <person name="Chrysostomakis Y."/>
            <person name="Brown T."/>
            <person name="Winkler S."/>
            <person name="Kukowka S."/>
            <person name="Myers E.W."/>
            <person name="Bohne A."/>
        </authorList>
    </citation>
    <scope>NUCLEOTIDE SEQUENCE [LARGE SCALE GENOMIC DNA]</scope>
    <source>
        <strain evidence="5">ZFMK-TIS-60720</strain>
        <tissue evidence="5">Whole Organism</tissue>
    </source>
</reference>
<organism evidence="5 6">
    <name type="scientific">Phoxinus phoxinus</name>
    <name type="common">Eurasian minnow</name>
    <dbReference type="NCBI Taxonomy" id="58324"/>
    <lineage>
        <taxon>Eukaryota</taxon>
        <taxon>Metazoa</taxon>
        <taxon>Chordata</taxon>
        <taxon>Craniata</taxon>
        <taxon>Vertebrata</taxon>
        <taxon>Euteleostomi</taxon>
        <taxon>Actinopterygii</taxon>
        <taxon>Neopterygii</taxon>
        <taxon>Teleostei</taxon>
        <taxon>Ostariophysi</taxon>
        <taxon>Cypriniformes</taxon>
        <taxon>Leuciscidae</taxon>
        <taxon>Phoxininae</taxon>
        <taxon>Phoxinus</taxon>
    </lineage>
</organism>
<dbReference type="InterPro" id="IPR013783">
    <property type="entry name" value="Ig-like_fold"/>
</dbReference>
<evidence type="ECO:0000256" key="2">
    <source>
        <dbReference type="SAM" id="Phobius"/>
    </source>
</evidence>
<evidence type="ECO:0000256" key="1">
    <source>
        <dbReference type="SAM" id="MobiDB-lite"/>
    </source>
</evidence>
<dbReference type="Proteomes" id="UP001364617">
    <property type="component" value="Unassembled WGS sequence"/>
</dbReference>
<dbReference type="Pfam" id="PF07686">
    <property type="entry name" value="V-set"/>
    <property type="match status" value="1"/>
</dbReference>
<keyword evidence="3" id="KW-0732">Signal</keyword>
<dbReference type="InterPro" id="IPR003599">
    <property type="entry name" value="Ig_sub"/>
</dbReference>
<feature type="compositionally biased region" description="Polar residues" evidence="1">
    <location>
        <begin position="184"/>
        <end position="196"/>
    </location>
</feature>
<dbReference type="InterPro" id="IPR036179">
    <property type="entry name" value="Ig-like_dom_sf"/>
</dbReference>
<keyword evidence="2" id="KW-0812">Transmembrane</keyword>
<proteinExistence type="predicted"/>
<sequence>MLKCFNIMKILQLHLYLLIWCEAVETLTDQLTDLGLNVSINCDFDVKEVYWFLLKLPDSPVVILLSSTTSATFHYSKAFKQKYSVQSKHRLFINNATIDDLGDYYCVTKDAPPKYSNGTRLHIRVPTPSPEIQNHTAVKYIEQIQTHWQIISLISAVFNAVLIIVIIGLVKVFVLGSKRTGDNLKQSQDTNLQQPQVMDPGQPQDSSQVQYATGVFSTPCKRFQTRQINSTYALLQLPESRTHHQI</sequence>
<name>A0AAN9GXK1_9TELE</name>
<dbReference type="EMBL" id="JAYKXH010000018">
    <property type="protein sequence ID" value="KAK7137283.1"/>
    <property type="molecule type" value="Genomic_DNA"/>
</dbReference>
<feature type="domain" description="Immunoglobulin" evidence="4">
    <location>
        <begin position="27"/>
        <end position="124"/>
    </location>
</feature>